<dbReference type="OrthoDB" id="3555132at2759"/>
<name>A0A2J6SNB8_9HELO</name>
<keyword evidence="2" id="KW-1185">Reference proteome</keyword>
<protein>
    <submittedName>
        <fullName evidence="1">Uncharacterized protein</fullName>
    </submittedName>
</protein>
<evidence type="ECO:0000313" key="2">
    <source>
        <dbReference type="Proteomes" id="UP000235371"/>
    </source>
</evidence>
<evidence type="ECO:0000313" key="1">
    <source>
        <dbReference type="EMBL" id="PMD52277.1"/>
    </source>
</evidence>
<dbReference type="RefSeq" id="XP_024729181.1">
    <property type="nucleotide sequence ID" value="XM_024884125.1"/>
</dbReference>
<sequence>MAPQVSGWTPINVPTGRHEVSYQARIPGVSNETASEERANLSLSMSERVRKTGRFLFTSEERNHIIKWMVKENAAGVIGHEQAFQALITELGFNDSSLSPQEKTLIRQKTSRKIKDLVEVMVGKQALTYTQEKKRGVWIAKYAPWTATWLHPEWDGELTNSDGYHAVDRIEEDLGPEVLEVEALTGREDEVPAYELDVYMRPYVNELDRTIAYRVFQLNPYNYDAFTCQFQAICQREGIWDVFGGNTTHPSPPVEPVGVNTAEDQDIAQGYKATCRIYEEEKKEFVIMQRKCLGWLFSTIGEDTREALVGYTEPLEALEILAEGIDVVDIQALMAKIGELLKKA</sequence>
<dbReference type="AlphaFoldDB" id="A0A2J6SNB8"/>
<organism evidence="1 2">
    <name type="scientific">Hyaloscypha bicolor E</name>
    <dbReference type="NCBI Taxonomy" id="1095630"/>
    <lineage>
        <taxon>Eukaryota</taxon>
        <taxon>Fungi</taxon>
        <taxon>Dikarya</taxon>
        <taxon>Ascomycota</taxon>
        <taxon>Pezizomycotina</taxon>
        <taxon>Leotiomycetes</taxon>
        <taxon>Helotiales</taxon>
        <taxon>Hyaloscyphaceae</taxon>
        <taxon>Hyaloscypha</taxon>
        <taxon>Hyaloscypha bicolor</taxon>
    </lineage>
</organism>
<reference evidence="1 2" key="1">
    <citation type="submission" date="2016-04" db="EMBL/GenBank/DDBJ databases">
        <title>A degradative enzymes factory behind the ericoid mycorrhizal symbiosis.</title>
        <authorList>
            <consortium name="DOE Joint Genome Institute"/>
            <person name="Martino E."/>
            <person name="Morin E."/>
            <person name="Grelet G."/>
            <person name="Kuo A."/>
            <person name="Kohler A."/>
            <person name="Daghino S."/>
            <person name="Barry K."/>
            <person name="Choi C."/>
            <person name="Cichocki N."/>
            <person name="Clum A."/>
            <person name="Copeland A."/>
            <person name="Hainaut M."/>
            <person name="Haridas S."/>
            <person name="Labutti K."/>
            <person name="Lindquist E."/>
            <person name="Lipzen A."/>
            <person name="Khouja H.-R."/>
            <person name="Murat C."/>
            <person name="Ohm R."/>
            <person name="Olson A."/>
            <person name="Spatafora J."/>
            <person name="Veneault-Fourrey C."/>
            <person name="Henrissat B."/>
            <person name="Grigoriev I."/>
            <person name="Martin F."/>
            <person name="Perotto S."/>
        </authorList>
    </citation>
    <scope>NUCLEOTIDE SEQUENCE [LARGE SCALE GENOMIC DNA]</scope>
    <source>
        <strain evidence="1 2">E</strain>
    </source>
</reference>
<accession>A0A2J6SNB8</accession>
<gene>
    <name evidence="1" type="ORF">K444DRAFT_637460</name>
</gene>
<dbReference type="GeneID" id="36592202"/>
<proteinExistence type="predicted"/>
<dbReference type="Proteomes" id="UP000235371">
    <property type="component" value="Unassembled WGS sequence"/>
</dbReference>
<dbReference type="InParanoid" id="A0A2J6SNB8"/>
<dbReference type="EMBL" id="KZ613912">
    <property type="protein sequence ID" value="PMD52277.1"/>
    <property type="molecule type" value="Genomic_DNA"/>
</dbReference>